<reference evidence="1 2" key="1">
    <citation type="submission" date="2020-04" db="EMBL/GenBank/DDBJ databases">
        <authorList>
            <person name="Klaysubun C."/>
            <person name="Duangmal K."/>
            <person name="Lipun K."/>
        </authorList>
    </citation>
    <scope>NUCLEOTIDE SEQUENCE [LARGE SCALE GENOMIC DNA]</scope>
    <source>
        <strain evidence="1 2">K10HN5</strain>
    </source>
</reference>
<dbReference type="Proteomes" id="UP000820669">
    <property type="component" value="Unassembled WGS sequence"/>
</dbReference>
<dbReference type="EMBL" id="JAAXLA010000054">
    <property type="protein sequence ID" value="NMI00348.1"/>
    <property type="molecule type" value="Genomic_DNA"/>
</dbReference>
<evidence type="ECO:0008006" key="3">
    <source>
        <dbReference type="Google" id="ProtNLM"/>
    </source>
</evidence>
<organism evidence="1 2">
    <name type="scientific">Pseudonocardia acidicola</name>
    <dbReference type="NCBI Taxonomy" id="2724939"/>
    <lineage>
        <taxon>Bacteria</taxon>
        <taxon>Bacillati</taxon>
        <taxon>Actinomycetota</taxon>
        <taxon>Actinomycetes</taxon>
        <taxon>Pseudonocardiales</taxon>
        <taxon>Pseudonocardiaceae</taxon>
        <taxon>Pseudonocardia</taxon>
    </lineage>
</organism>
<dbReference type="RefSeq" id="WP_169383821.1">
    <property type="nucleotide sequence ID" value="NZ_JAAXLA010000054.1"/>
</dbReference>
<gene>
    <name evidence="1" type="ORF">HF526_23980</name>
</gene>
<evidence type="ECO:0000313" key="1">
    <source>
        <dbReference type="EMBL" id="NMI00348.1"/>
    </source>
</evidence>
<accession>A0ABX1SIN3</accession>
<sequence>MSTGRGRARFVAVSPARPLGTGGPPPAVAHTAVGPAVEVHAELADAGVGRPTLDVSAVSQLAGAGVGLLRELTTQMRLRLVAAAGCPARTVLGVTGLDELLGHPTG</sequence>
<proteinExistence type="predicted"/>
<evidence type="ECO:0000313" key="2">
    <source>
        <dbReference type="Proteomes" id="UP000820669"/>
    </source>
</evidence>
<comment type="caution">
    <text evidence="1">The sequence shown here is derived from an EMBL/GenBank/DDBJ whole genome shotgun (WGS) entry which is preliminary data.</text>
</comment>
<protein>
    <recommendedName>
        <fullName evidence="3">STAS domain-containing protein</fullName>
    </recommendedName>
</protein>
<name>A0ABX1SIN3_9PSEU</name>
<keyword evidence="2" id="KW-1185">Reference proteome</keyword>